<evidence type="ECO:0000313" key="4">
    <source>
        <dbReference type="Proteomes" id="UP000283269"/>
    </source>
</evidence>
<gene>
    <name evidence="3" type="ORF">CVT25_013447</name>
</gene>
<organism evidence="3 4">
    <name type="scientific">Psilocybe cyanescens</name>
    <dbReference type="NCBI Taxonomy" id="93625"/>
    <lineage>
        <taxon>Eukaryota</taxon>
        <taxon>Fungi</taxon>
        <taxon>Dikarya</taxon>
        <taxon>Basidiomycota</taxon>
        <taxon>Agaricomycotina</taxon>
        <taxon>Agaricomycetes</taxon>
        <taxon>Agaricomycetidae</taxon>
        <taxon>Agaricales</taxon>
        <taxon>Agaricineae</taxon>
        <taxon>Strophariaceae</taxon>
        <taxon>Psilocybe</taxon>
    </lineage>
</organism>
<dbReference type="PROSITE" id="PS50238">
    <property type="entry name" value="RHOGAP"/>
    <property type="match status" value="1"/>
</dbReference>
<feature type="non-terminal residue" evidence="3">
    <location>
        <position position="773"/>
    </location>
</feature>
<sequence>MSSESQSYTPSPPVPSSNVTPESCTRNPRIHRQSGIPSISRPLRGTPSPSPDIGAQYLRTDGQATPKSIMSTGTGKMSARKPKATGYQILSKTHHGDDVYDKPTPAAGNSLSYISSSRRQIASMPQDLPSNLQAQIDIDNDRLARGLASASPPIVDFTRFEDTYRGPRIGDLDGLVPHLNRSTAKAHAGIIKNGIRSSSTGEKPSLKTETPTPAMVGGRSAASLSVPGTAAFPASARKPDPRLIISSLRDVLGKSQRVEDYLDAFELLAAHQLDQLDFEERGALNAAFLERGKLDVKGRKGALVVLGEPIRKASMYSSTNVVLGGREHCLPIIAVNCIEELYRTGVFSIASTLPLRCPLIHGNPSSGIYQPHLFRSLPNRARLLELIGIFDSEVPLPGSTIRSRQSSGRTTVATPNAGFGINTSLHLESTPDICALLTTYLSSLPGPVLPPFMFRAVWDWCELDDDDDEHEESNRATPGPTATSAFGRRHGLPSTVPLARTYTSPAESTHILVAQLLLHLLPSPNFSLIIYLLAFFSQVALVREENGVGVEDLSRMFGGRIFGGGSIPSSTSQPAVEGRSAEEDVFNTTQTRREGEAMMSWFLRRWGLISEGLFDVVDDAEMGLFRRTLARKDSLGNDILSTWLSQDQYAGGGGGGEGRKAEGDDYDDVGRGALDAEEHQRCDDGKHHILTGPQKSPQPIPRIRLEAPQGHSTPKSKTATTWIKGKLRHNGANGAVQEIGIVDDYVVLSRTSTPTPTPKPNPLEDDTFDIARL</sequence>
<dbReference type="InParanoid" id="A0A409WT71"/>
<reference evidence="3 4" key="1">
    <citation type="journal article" date="2018" name="Evol. Lett.">
        <title>Horizontal gene cluster transfer increased hallucinogenic mushroom diversity.</title>
        <authorList>
            <person name="Reynolds H.T."/>
            <person name="Vijayakumar V."/>
            <person name="Gluck-Thaler E."/>
            <person name="Korotkin H.B."/>
            <person name="Matheny P.B."/>
            <person name="Slot J.C."/>
        </authorList>
    </citation>
    <scope>NUCLEOTIDE SEQUENCE [LARGE SCALE GENOMIC DNA]</scope>
    <source>
        <strain evidence="3 4">2631</strain>
    </source>
</reference>
<dbReference type="Proteomes" id="UP000283269">
    <property type="component" value="Unassembled WGS sequence"/>
</dbReference>
<dbReference type="GO" id="GO:0007165">
    <property type="term" value="P:signal transduction"/>
    <property type="evidence" value="ECO:0007669"/>
    <property type="project" value="InterPro"/>
</dbReference>
<dbReference type="InterPro" id="IPR000198">
    <property type="entry name" value="RhoGAP_dom"/>
</dbReference>
<comment type="caution">
    <text evidence="3">The sequence shown here is derived from an EMBL/GenBank/DDBJ whole genome shotgun (WGS) entry which is preliminary data.</text>
</comment>
<proteinExistence type="predicted"/>
<feature type="region of interest" description="Disordered" evidence="1">
    <location>
        <begin position="685"/>
        <end position="717"/>
    </location>
</feature>
<dbReference type="AlphaFoldDB" id="A0A409WT71"/>
<dbReference type="SUPFAM" id="SSF48350">
    <property type="entry name" value="GTPase activation domain, GAP"/>
    <property type="match status" value="1"/>
</dbReference>
<evidence type="ECO:0000256" key="1">
    <source>
        <dbReference type="SAM" id="MobiDB-lite"/>
    </source>
</evidence>
<feature type="compositionally biased region" description="Basic and acidic residues" evidence="1">
    <location>
        <begin position="657"/>
        <end position="670"/>
    </location>
</feature>
<feature type="region of interest" description="Disordered" evidence="1">
    <location>
        <begin position="467"/>
        <end position="490"/>
    </location>
</feature>
<feature type="compositionally biased region" description="Polar residues" evidence="1">
    <location>
        <begin position="62"/>
        <end position="75"/>
    </location>
</feature>
<accession>A0A409WT71</accession>
<feature type="compositionally biased region" description="Polar residues" evidence="1">
    <location>
        <begin position="195"/>
        <end position="211"/>
    </location>
</feature>
<feature type="region of interest" description="Disordered" evidence="1">
    <location>
        <begin position="1"/>
        <end position="82"/>
    </location>
</feature>
<feature type="region of interest" description="Disordered" evidence="1">
    <location>
        <begin position="751"/>
        <end position="773"/>
    </location>
</feature>
<name>A0A409WT71_PSICY</name>
<dbReference type="SMART" id="SM00324">
    <property type="entry name" value="RhoGAP"/>
    <property type="match status" value="1"/>
</dbReference>
<evidence type="ECO:0000313" key="3">
    <source>
        <dbReference type="EMBL" id="PPQ81723.1"/>
    </source>
</evidence>
<dbReference type="InterPro" id="IPR008936">
    <property type="entry name" value="Rho_GTPase_activation_prot"/>
</dbReference>
<feature type="region of interest" description="Disordered" evidence="1">
    <location>
        <begin position="195"/>
        <end position="220"/>
    </location>
</feature>
<dbReference type="Gene3D" id="1.10.555.10">
    <property type="entry name" value="Rho GTPase activation protein"/>
    <property type="match status" value="1"/>
</dbReference>
<feature type="compositionally biased region" description="Acidic residues" evidence="1">
    <location>
        <begin position="763"/>
        <end position="773"/>
    </location>
</feature>
<dbReference type="EMBL" id="NHYD01003220">
    <property type="protein sequence ID" value="PPQ81723.1"/>
    <property type="molecule type" value="Genomic_DNA"/>
</dbReference>
<keyword evidence="4" id="KW-1185">Reference proteome</keyword>
<dbReference type="OrthoDB" id="79452at2759"/>
<feature type="region of interest" description="Disordered" evidence="1">
    <location>
        <begin position="647"/>
        <end position="670"/>
    </location>
</feature>
<evidence type="ECO:0000259" key="2">
    <source>
        <dbReference type="PROSITE" id="PS50238"/>
    </source>
</evidence>
<protein>
    <recommendedName>
        <fullName evidence="2">Rho-GAP domain-containing protein</fullName>
    </recommendedName>
</protein>
<feature type="domain" description="Rho-GAP" evidence="2">
    <location>
        <begin position="317"/>
        <end position="598"/>
    </location>
</feature>